<reference evidence="1 2" key="1">
    <citation type="journal article" date="2022" name="Plant J.">
        <title>Chromosome-level genome of Camellia lanceoleosa provides a valuable resource for understanding genome evolution and self-incompatibility.</title>
        <authorList>
            <person name="Gong W."/>
            <person name="Xiao S."/>
            <person name="Wang L."/>
            <person name="Liao Z."/>
            <person name="Chang Y."/>
            <person name="Mo W."/>
            <person name="Hu G."/>
            <person name="Li W."/>
            <person name="Zhao G."/>
            <person name="Zhu H."/>
            <person name="Hu X."/>
            <person name="Ji K."/>
            <person name="Xiang X."/>
            <person name="Song Q."/>
            <person name="Yuan D."/>
            <person name="Jin S."/>
            <person name="Zhang L."/>
        </authorList>
    </citation>
    <scope>NUCLEOTIDE SEQUENCE [LARGE SCALE GENOMIC DNA]</scope>
    <source>
        <strain evidence="1">SQ_2022a</strain>
    </source>
</reference>
<keyword evidence="2" id="KW-1185">Reference proteome</keyword>
<sequence length="191" mass="21562">MAWEEEQVVTLNNFLMGVTELNQREDDTIGWKADSCGVYTVASMNDCIVADMGPNMEVPKLIWRNGAPPSVKFFGWLAWRGRVKSSDRLARLGILDNHNDGQCRFCGIKNETLEHVLIWYIEVFKLRLLSVALAEAAVCCIGCRLLSVALAEGPVVWFLVYCCRVLSLFPSFLEPSTEYNVFLMVGDLLLY</sequence>
<dbReference type="Proteomes" id="UP001060215">
    <property type="component" value="Chromosome 12"/>
</dbReference>
<name>A0ACC0G4D8_9ERIC</name>
<gene>
    <name evidence="1" type="ORF">LOK49_LG11G00120</name>
</gene>
<protein>
    <submittedName>
        <fullName evidence="1">Uncharacterized protein</fullName>
    </submittedName>
</protein>
<evidence type="ECO:0000313" key="1">
    <source>
        <dbReference type="EMBL" id="KAI7995968.1"/>
    </source>
</evidence>
<accession>A0ACC0G4D8</accession>
<proteinExistence type="predicted"/>
<comment type="caution">
    <text evidence="1">The sequence shown here is derived from an EMBL/GenBank/DDBJ whole genome shotgun (WGS) entry which is preliminary data.</text>
</comment>
<organism evidence="1 2">
    <name type="scientific">Camellia lanceoleosa</name>
    <dbReference type="NCBI Taxonomy" id="1840588"/>
    <lineage>
        <taxon>Eukaryota</taxon>
        <taxon>Viridiplantae</taxon>
        <taxon>Streptophyta</taxon>
        <taxon>Embryophyta</taxon>
        <taxon>Tracheophyta</taxon>
        <taxon>Spermatophyta</taxon>
        <taxon>Magnoliopsida</taxon>
        <taxon>eudicotyledons</taxon>
        <taxon>Gunneridae</taxon>
        <taxon>Pentapetalae</taxon>
        <taxon>asterids</taxon>
        <taxon>Ericales</taxon>
        <taxon>Theaceae</taxon>
        <taxon>Camellia</taxon>
    </lineage>
</organism>
<evidence type="ECO:0000313" key="2">
    <source>
        <dbReference type="Proteomes" id="UP001060215"/>
    </source>
</evidence>
<dbReference type="EMBL" id="CM045769">
    <property type="protein sequence ID" value="KAI7995968.1"/>
    <property type="molecule type" value="Genomic_DNA"/>
</dbReference>